<keyword evidence="1" id="KW-1133">Transmembrane helix</keyword>
<proteinExistence type="predicted"/>
<feature type="transmembrane region" description="Helical" evidence="1">
    <location>
        <begin position="61"/>
        <end position="83"/>
    </location>
</feature>
<name>M0AQL9_NATA1</name>
<keyword evidence="1" id="KW-0472">Membrane</keyword>
<keyword evidence="3" id="KW-1185">Reference proteome</keyword>
<reference evidence="2 3" key="1">
    <citation type="journal article" date="2014" name="PLoS Genet.">
        <title>Phylogenetically driven sequencing of extremely halophilic archaea reveals strategies for static and dynamic osmo-response.</title>
        <authorList>
            <person name="Becker E.A."/>
            <person name="Seitzer P.M."/>
            <person name="Tritt A."/>
            <person name="Larsen D."/>
            <person name="Krusor M."/>
            <person name="Yao A.I."/>
            <person name="Wu D."/>
            <person name="Madern D."/>
            <person name="Eisen J.A."/>
            <person name="Darling A.E."/>
            <person name="Facciotti M.T."/>
        </authorList>
    </citation>
    <scope>NUCLEOTIDE SEQUENCE [LARGE SCALE GENOMIC DNA]</scope>
    <source>
        <strain evidence="2 3">DSM 12278</strain>
    </source>
</reference>
<dbReference type="OrthoDB" id="203913at2157"/>
<gene>
    <name evidence="2" type="ORF">C481_11440</name>
</gene>
<evidence type="ECO:0000313" key="3">
    <source>
        <dbReference type="Proteomes" id="UP000011554"/>
    </source>
</evidence>
<protein>
    <recommendedName>
        <fullName evidence="4">DUF4386 family protein</fullName>
    </recommendedName>
</protein>
<dbReference type="AlphaFoldDB" id="M0AQL9"/>
<keyword evidence="1" id="KW-0812">Transmembrane</keyword>
<evidence type="ECO:0008006" key="4">
    <source>
        <dbReference type="Google" id="ProtNLM"/>
    </source>
</evidence>
<feature type="transmembrane region" description="Helical" evidence="1">
    <location>
        <begin position="178"/>
        <end position="195"/>
    </location>
</feature>
<organism evidence="2 3">
    <name type="scientific">Natrialba asiatica (strain ATCC 700177 / DSM 12278 / JCM 9576 / FERM P-10747 / NBRC 102637 / 172P1)</name>
    <dbReference type="NCBI Taxonomy" id="29540"/>
    <lineage>
        <taxon>Archaea</taxon>
        <taxon>Methanobacteriati</taxon>
        <taxon>Methanobacteriota</taxon>
        <taxon>Stenosarchaea group</taxon>
        <taxon>Halobacteria</taxon>
        <taxon>Halobacteriales</taxon>
        <taxon>Natrialbaceae</taxon>
        <taxon>Natrialba</taxon>
    </lineage>
</organism>
<dbReference type="PATRIC" id="fig|29540.5.peg.2313"/>
<comment type="caution">
    <text evidence="2">The sequence shown here is derived from an EMBL/GenBank/DDBJ whole genome shotgun (WGS) entry which is preliminary data.</text>
</comment>
<feature type="transmembrane region" description="Helical" evidence="1">
    <location>
        <begin position="95"/>
        <end position="119"/>
    </location>
</feature>
<dbReference type="RefSeq" id="WP_006109321.1">
    <property type="nucleotide sequence ID" value="NZ_AOIO01000029.1"/>
</dbReference>
<sequence length="230" mass="24253">MTGSKSTGSGTGVGLVTSLGIVGRYFVILGTPLVLAATFWFHPHAGDDIYTELAPVSDTWFYVHILLLPLFGLLGIGVHLLLAEYEGPLATVGRIGNAAYLICYTAFESIAGIATAVVLREAQHLPPEQQEGVAAVVQVLFNDPLNGVAGVLALLGIVGNLVAVVSLAVLLRRSGAPLVPLVLLAGLPIGITTHGSNPTDVLSILLFFLAIAWLELSWKPSEKQQIRRTT</sequence>
<dbReference type="EMBL" id="AOIO01000029">
    <property type="protein sequence ID" value="ELZ00845.1"/>
    <property type="molecule type" value="Genomic_DNA"/>
</dbReference>
<evidence type="ECO:0000313" key="2">
    <source>
        <dbReference type="EMBL" id="ELZ00845.1"/>
    </source>
</evidence>
<feature type="transmembrane region" description="Helical" evidence="1">
    <location>
        <begin position="12"/>
        <end position="41"/>
    </location>
</feature>
<feature type="transmembrane region" description="Helical" evidence="1">
    <location>
        <begin position="201"/>
        <end position="218"/>
    </location>
</feature>
<dbReference type="Proteomes" id="UP000011554">
    <property type="component" value="Unassembled WGS sequence"/>
</dbReference>
<feature type="transmembrane region" description="Helical" evidence="1">
    <location>
        <begin position="148"/>
        <end position="171"/>
    </location>
</feature>
<evidence type="ECO:0000256" key="1">
    <source>
        <dbReference type="SAM" id="Phobius"/>
    </source>
</evidence>
<accession>M0AQL9</accession>